<name>A0ABM7G132_9SPHN</name>
<protein>
    <submittedName>
        <fullName evidence="2">Uncharacterized protein</fullName>
    </submittedName>
</protein>
<keyword evidence="1" id="KW-0472">Membrane</keyword>
<evidence type="ECO:0000256" key="1">
    <source>
        <dbReference type="SAM" id="Phobius"/>
    </source>
</evidence>
<keyword evidence="1" id="KW-1133">Transmembrane helix</keyword>
<keyword evidence="1" id="KW-0812">Transmembrane</keyword>
<sequence>MAKSLGFPPKIETGTASAIPVGIKVGMIRPSHQGVSTMSIAKIQHAAIALVGAFIVASLFVSAAIPVSPIA</sequence>
<dbReference type="EMBL" id="AP018817">
    <property type="protein sequence ID" value="BBF68154.1"/>
    <property type="molecule type" value="Genomic_DNA"/>
</dbReference>
<accession>A0ABM7G132</accession>
<reference evidence="2" key="1">
    <citation type="submission" date="2018-07" db="EMBL/GenBank/DDBJ databases">
        <title>Complete genome sequence of Sphingomonas bisphenolicum strain AO1, a bisphenol A degradative bacterium isolated from Japanese farm field.</title>
        <authorList>
            <person name="Murakami M."/>
            <person name="Koh M."/>
            <person name="Koba S."/>
            <person name="Matsumura Y."/>
        </authorList>
    </citation>
    <scope>NUCLEOTIDE SEQUENCE</scope>
    <source>
        <strain evidence="2">AO1</strain>
    </source>
</reference>
<keyword evidence="3" id="KW-1185">Reference proteome</keyword>
<evidence type="ECO:0000313" key="2">
    <source>
        <dbReference type="EMBL" id="BBF68154.1"/>
    </source>
</evidence>
<proteinExistence type="predicted"/>
<gene>
    <name evidence="2" type="ORF">SBA_ch1_03540</name>
</gene>
<dbReference type="Proteomes" id="UP001059971">
    <property type="component" value="Chromosome 1"/>
</dbReference>
<feature type="transmembrane region" description="Helical" evidence="1">
    <location>
        <begin position="46"/>
        <end position="65"/>
    </location>
</feature>
<organism evidence="2 3">
    <name type="scientific">Sphingomonas bisphenolicum</name>
    <dbReference type="NCBI Taxonomy" id="296544"/>
    <lineage>
        <taxon>Bacteria</taxon>
        <taxon>Pseudomonadati</taxon>
        <taxon>Pseudomonadota</taxon>
        <taxon>Alphaproteobacteria</taxon>
        <taxon>Sphingomonadales</taxon>
        <taxon>Sphingomonadaceae</taxon>
        <taxon>Sphingomonas</taxon>
    </lineage>
</organism>
<evidence type="ECO:0000313" key="3">
    <source>
        <dbReference type="Proteomes" id="UP001059971"/>
    </source>
</evidence>